<dbReference type="EMBL" id="CADCWF010000072">
    <property type="protein sequence ID" value="CAA9544628.1"/>
    <property type="molecule type" value="Genomic_DNA"/>
</dbReference>
<feature type="transmembrane region" description="Helical" evidence="2">
    <location>
        <begin position="113"/>
        <end position="136"/>
    </location>
</feature>
<feature type="transmembrane region" description="Helical" evidence="2">
    <location>
        <begin position="256"/>
        <end position="277"/>
    </location>
</feature>
<feature type="transmembrane region" description="Helical" evidence="2">
    <location>
        <begin position="156"/>
        <end position="176"/>
    </location>
</feature>
<organism evidence="3">
    <name type="scientific">uncultured Thermomicrobiales bacterium</name>
    <dbReference type="NCBI Taxonomy" id="1645740"/>
    <lineage>
        <taxon>Bacteria</taxon>
        <taxon>Pseudomonadati</taxon>
        <taxon>Thermomicrobiota</taxon>
        <taxon>Thermomicrobia</taxon>
        <taxon>Thermomicrobiales</taxon>
        <taxon>environmental samples</taxon>
    </lineage>
</organism>
<dbReference type="AlphaFoldDB" id="A0A6J4U9X9"/>
<feature type="transmembrane region" description="Helical" evidence="2">
    <location>
        <begin position="228"/>
        <end position="249"/>
    </location>
</feature>
<evidence type="ECO:0008006" key="4">
    <source>
        <dbReference type="Google" id="ProtNLM"/>
    </source>
</evidence>
<sequence>MAETGGRDGADGDDVPAERGGRSTGPGSGEPPRWVSRSVPAAAERPPGPPLLARLAIGAVVLLLLGCTLLLVVGSVPNTTGLVLSTVAALIPAVIYASIVIRLDRYEQEPPRALAAAFAWGAIGAVVFSVLGGLAFEFALSEALGSSDLGGVASVVLGAPLVEETFKGLGLVALTLGYRRELDNTLDGLIYGALIGLGFAFTENILYFGGAYLEDGLAGLGLLFVGRAVIGGWGHAVYTGFTGAAIGWARGRYRRGVLRFVVPFLGWLLAVVLHALWNGGAVYLSAGADSDAGFLETLLPLGLVVVLPAVLLLYVVARLSRRRELAILRDQLRPEVELGALTPTEYATVTEFGLLRRALDAASSAGGREGRRRQQRFFETAADLAFRKHHLAQGEPLTPGQLAPEPAFRAALDELRRGLPAAPSRGEMSTL</sequence>
<feature type="transmembrane region" description="Helical" evidence="2">
    <location>
        <begin position="55"/>
        <end position="76"/>
    </location>
</feature>
<dbReference type="InterPro" id="IPR026898">
    <property type="entry name" value="PrsW"/>
</dbReference>
<evidence type="ECO:0000313" key="3">
    <source>
        <dbReference type="EMBL" id="CAA9544628.1"/>
    </source>
</evidence>
<name>A0A6J4U9X9_9BACT</name>
<evidence type="ECO:0000256" key="2">
    <source>
        <dbReference type="SAM" id="Phobius"/>
    </source>
</evidence>
<keyword evidence="2" id="KW-0812">Transmembrane</keyword>
<dbReference type="Pfam" id="PF13367">
    <property type="entry name" value="PrsW-protease"/>
    <property type="match status" value="1"/>
</dbReference>
<dbReference type="PANTHER" id="PTHR36844">
    <property type="entry name" value="PROTEASE PRSW"/>
    <property type="match status" value="1"/>
</dbReference>
<evidence type="ECO:0000256" key="1">
    <source>
        <dbReference type="SAM" id="MobiDB-lite"/>
    </source>
</evidence>
<keyword evidence="2" id="KW-0472">Membrane</keyword>
<gene>
    <name evidence="3" type="ORF">AVDCRST_MAG59-1160</name>
</gene>
<feature type="transmembrane region" description="Helical" evidence="2">
    <location>
        <begin position="188"/>
        <end position="208"/>
    </location>
</feature>
<protein>
    <recommendedName>
        <fullName evidence="4">Integral membrane protein</fullName>
    </recommendedName>
</protein>
<feature type="transmembrane region" description="Helical" evidence="2">
    <location>
        <begin position="297"/>
        <end position="317"/>
    </location>
</feature>
<dbReference type="GO" id="GO:0008233">
    <property type="term" value="F:peptidase activity"/>
    <property type="evidence" value="ECO:0007669"/>
    <property type="project" value="InterPro"/>
</dbReference>
<dbReference type="PANTHER" id="PTHR36844:SF1">
    <property type="entry name" value="PROTEASE PRSW"/>
    <property type="match status" value="1"/>
</dbReference>
<accession>A0A6J4U9X9</accession>
<feature type="compositionally biased region" description="Basic and acidic residues" evidence="1">
    <location>
        <begin position="1"/>
        <end position="21"/>
    </location>
</feature>
<keyword evidence="2" id="KW-1133">Transmembrane helix</keyword>
<reference evidence="3" key="1">
    <citation type="submission" date="2020-02" db="EMBL/GenBank/DDBJ databases">
        <authorList>
            <person name="Meier V. D."/>
        </authorList>
    </citation>
    <scope>NUCLEOTIDE SEQUENCE</scope>
    <source>
        <strain evidence="3">AVDCRST_MAG59</strain>
    </source>
</reference>
<feature type="region of interest" description="Disordered" evidence="1">
    <location>
        <begin position="1"/>
        <end position="42"/>
    </location>
</feature>
<proteinExistence type="predicted"/>
<feature type="transmembrane region" description="Helical" evidence="2">
    <location>
        <begin position="82"/>
        <end position="101"/>
    </location>
</feature>